<evidence type="ECO:0000313" key="11">
    <source>
        <dbReference type="Proteomes" id="UP000035680"/>
    </source>
</evidence>
<dbReference type="InterPro" id="IPR017871">
    <property type="entry name" value="ABC_transporter-like_CS"/>
</dbReference>
<dbReference type="Gene3D" id="1.20.1560.10">
    <property type="entry name" value="ABC transporter type 1, transmembrane domain"/>
    <property type="match status" value="1"/>
</dbReference>
<keyword evidence="4" id="KW-0547">Nucleotide-binding</keyword>
<feature type="domain" description="ABC transmembrane type-1" evidence="10">
    <location>
        <begin position="90"/>
        <end position="384"/>
    </location>
</feature>
<keyword evidence="3 8" id="KW-0812">Transmembrane</keyword>
<feature type="transmembrane region" description="Helical" evidence="8">
    <location>
        <begin position="326"/>
        <end position="349"/>
    </location>
</feature>
<dbReference type="InterPro" id="IPR027417">
    <property type="entry name" value="P-loop_NTPase"/>
</dbReference>
<dbReference type="AlphaFoldDB" id="A0A0K0FMQ6"/>
<sequence>MLSSLIRSPSSRKLLSIFNISNVPRNRSFTSISKSFSCKNNIINNNSLLFLKRSINTIESNRSSVKLRNTNWKDLKNIFALATPYKWRLITGLSLLGVSSVIFLSAPRILGKLIDQHDEVKSKNMDKDDICFKLANFFKEKPYYLAGVFIIGAIAIATRAYCMHTAGQLIINDLRTNVFRSVLRQDIKFFDNNKVGEIVSRLSSDALITGYAVSMNLSDGARALITMLGSGSLMVYTSPELCKLVSLVIPVILGTFYVFGRLQRRYTREMQEAVAGANMVATERLSNIRTVRMLAAEEKELDAYKKKISDIWGVARKEGIAKGAMYGAFQFTGYTSLSIVVFYGSSLINQGLLSYGDLSSFMLYAILCASSLSNMSGFFVEIMKGLGASTRLFELQNSKPTIPLSGGLKVKDINKKITFQNIGFCYSGRDPIFHDVSFTMDVGTVTALVGASGSGKSTILSLLMRFYDPSSGNIFIDDHNLKDIDISYWRSHIGSVGQEPILFNTTIRNNITYGARNDKEITDEQIRLAAAQSNALHFIERFPKKFDTMVGELSGSMLSGGEKQRISLSRALVLNPKILILDEATSALDAQSEYMVRQALDKLIKERKQTILIIAHRLGTIKHADKIVVLDKGTIAEQGKFDELINIKDGVFKNLVDKQQIGWTNETF</sequence>
<evidence type="ECO:0000313" key="12">
    <source>
        <dbReference type="WBParaSite" id="SVE_1028400.1"/>
    </source>
</evidence>
<reference evidence="12" key="2">
    <citation type="submission" date="2015-08" db="UniProtKB">
        <authorList>
            <consortium name="WormBaseParasite"/>
        </authorList>
    </citation>
    <scope>IDENTIFICATION</scope>
</reference>
<dbReference type="InterPro" id="IPR039421">
    <property type="entry name" value="Type_1_exporter"/>
</dbReference>
<name>A0A0K0FMQ6_STRVS</name>
<dbReference type="PROSITE" id="PS50929">
    <property type="entry name" value="ABC_TM1F"/>
    <property type="match status" value="1"/>
</dbReference>
<evidence type="ECO:0000256" key="7">
    <source>
        <dbReference type="ARBA" id="ARBA00023136"/>
    </source>
</evidence>
<dbReference type="PANTHER" id="PTHR43394:SF1">
    <property type="entry name" value="ATP-BINDING CASSETTE SUB-FAMILY B MEMBER 10, MITOCHONDRIAL"/>
    <property type="match status" value="1"/>
</dbReference>
<dbReference type="SMART" id="SM00382">
    <property type="entry name" value="AAA"/>
    <property type="match status" value="1"/>
</dbReference>
<dbReference type="InterPro" id="IPR036640">
    <property type="entry name" value="ABC1_TM_sf"/>
</dbReference>
<dbReference type="PROSITE" id="PS00211">
    <property type="entry name" value="ABC_TRANSPORTER_1"/>
    <property type="match status" value="1"/>
</dbReference>
<dbReference type="FunFam" id="3.40.50.300:FF:001371">
    <property type="entry name" value="ABC transporter ATP-binding protein"/>
    <property type="match status" value="1"/>
</dbReference>
<comment type="subcellular location">
    <subcellularLocation>
        <location evidence="1">Membrane</location>
        <topology evidence="1">Multi-pass membrane protein</topology>
    </subcellularLocation>
</comment>
<protein>
    <submittedName>
        <fullName evidence="12">ATP-binding cassette sub-family B member 10, mitochondrial</fullName>
    </submittedName>
</protein>
<dbReference type="PROSITE" id="PS50893">
    <property type="entry name" value="ABC_TRANSPORTER_2"/>
    <property type="match status" value="1"/>
</dbReference>
<evidence type="ECO:0000256" key="2">
    <source>
        <dbReference type="ARBA" id="ARBA00022448"/>
    </source>
</evidence>
<evidence type="ECO:0000256" key="5">
    <source>
        <dbReference type="ARBA" id="ARBA00022840"/>
    </source>
</evidence>
<accession>A0A0K0FMQ6</accession>
<organism evidence="11 12">
    <name type="scientific">Strongyloides venezuelensis</name>
    <name type="common">Threadworm</name>
    <dbReference type="NCBI Taxonomy" id="75913"/>
    <lineage>
        <taxon>Eukaryota</taxon>
        <taxon>Metazoa</taxon>
        <taxon>Ecdysozoa</taxon>
        <taxon>Nematoda</taxon>
        <taxon>Chromadorea</taxon>
        <taxon>Rhabditida</taxon>
        <taxon>Tylenchina</taxon>
        <taxon>Panagrolaimomorpha</taxon>
        <taxon>Strongyloidoidea</taxon>
        <taxon>Strongyloididae</taxon>
        <taxon>Strongyloides</taxon>
    </lineage>
</organism>
<dbReference type="Gene3D" id="3.40.50.300">
    <property type="entry name" value="P-loop containing nucleotide triphosphate hydrolases"/>
    <property type="match status" value="1"/>
</dbReference>
<evidence type="ECO:0000256" key="1">
    <source>
        <dbReference type="ARBA" id="ARBA00004141"/>
    </source>
</evidence>
<keyword evidence="11" id="KW-1185">Reference proteome</keyword>
<evidence type="ECO:0000256" key="8">
    <source>
        <dbReference type="SAM" id="Phobius"/>
    </source>
</evidence>
<dbReference type="GO" id="GO:0090374">
    <property type="term" value="P:oligopeptide export from mitochondrion"/>
    <property type="evidence" value="ECO:0007669"/>
    <property type="project" value="TreeGrafter"/>
</dbReference>
<dbReference type="InterPro" id="IPR003593">
    <property type="entry name" value="AAA+_ATPase"/>
</dbReference>
<dbReference type="STRING" id="75913.A0A0K0FMQ6"/>
<dbReference type="Pfam" id="PF00664">
    <property type="entry name" value="ABC_membrane"/>
    <property type="match status" value="1"/>
</dbReference>
<dbReference type="InterPro" id="IPR011527">
    <property type="entry name" value="ABC1_TM_dom"/>
</dbReference>
<dbReference type="CDD" id="cd18573">
    <property type="entry name" value="ABC_6TM_ABCB10_like"/>
    <property type="match status" value="1"/>
</dbReference>
<dbReference type="GO" id="GO:0016887">
    <property type="term" value="F:ATP hydrolysis activity"/>
    <property type="evidence" value="ECO:0007669"/>
    <property type="project" value="InterPro"/>
</dbReference>
<keyword evidence="7 8" id="KW-0472">Membrane</keyword>
<dbReference type="PANTHER" id="PTHR43394">
    <property type="entry name" value="ATP-DEPENDENT PERMEASE MDL1, MITOCHONDRIAL"/>
    <property type="match status" value="1"/>
</dbReference>
<evidence type="ECO:0000256" key="6">
    <source>
        <dbReference type="ARBA" id="ARBA00022989"/>
    </source>
</evidence>
<feature type="transmembrane region" description="Helical" evidence="8">
    <location>
        <begin position="361"/>
        <end position="382"/>
    </location>
</feature>
<dbReference type="Proteomes" id="UP000035680">
    <property type="component" value="Unassembled WGS sequence"/>
</dbReference>
<evidence type="ECO:0000259" key="9">
    <source>
        <dbReference type="PROSITE" id="PS50893"/>
    </source>
</evidence>
<feature type="transmembrane region" description="Helical" evidence="8">
    <location>
        <begin position="143"/>
        <end position="162"/>
    </location>
</feature>
<dbReference type="InterPro" id="IPR003439">
    <property type="entry name" value="ABC_transporter-like_ATP-bd"/>
</dbReference>
<dbReference type="SUPFAM" id="SSF90123">
    <property type="entry name" value="ABC transporter transmembrane region"/>
    <property type="match status" value="1"/>
</dbReference>
<evidence type="ECO:0000256" key="3">
    <source>
        <dbReference type="ARBA" id="ARBA00022692"/>
    </source>
</evidence>
<feature type="domain" description="ABC transporter" evidence="9">
    <location>
        <begin position="408"/>
        <end position="657"/>
    </location>
</feature>
<dbReference type="GO" id="GO:0005743">
    <property type="term" value="C:mitochondrial inner membrane"/>
    <property type="evidence" value="ECO:0007669"/>
    <property type="project" value="TreeGrafter"/>
</dbReference>
<proteinExistence type="predicted"/>
<feature type="transmembrane region" description="Helical" evidence="8">
    <location>
        <begin position="89"/>
        <end position="110"/>
    </location>
</feature>
<dbReference type="WBParaSite" id="SVE_1028400.1">
    <property type="protein sequence ID" value="SVE_1028400.1"/>
    <property type="gene ID" value="SVE_1028400"/>
</dbReference>
<dbReference type="GO" id="GO:0015421">
    <property type="term" value="F:ABC-type oligopeptide transporter activity"/>
    <property type="evidence" value="ECO:0007669"/>
    <property type="project" value="TreeGrafter"/>
</dbReference>
<evidence type="ECO:0000256" key="4">
    <source>
        <dbReference type="ARBA" id="ARBA00022741"/>
    </source>
</evidence>
<keyword evidence="6 8" id="KW-1133">Transmembrane helix</keyword>
<dbReference type="GO" id="GO:0005524">
    <property type="term" value="F:ATP binding"/>
    <property type="evidence" value="ECO:0007669"/>
    <property type="project" value="UniProtKB-KW"/>
</dbReference>
<reference evidence="11" key="1">
    <citation type="submission" date="2014-07" db="EMBL/GenBank/DDBJ databases">
        <authorList>
            <person name="Martin A.A"/>
            <person name="De Silva N."/>
        </authorList>
    </citation>
    <scope>NUCLEOTIDE SEQUENCE</scope>
</reference>
<keyword evidence="2" id="KW-0813">Transport</keyword>
<evidence type="ECO:0000259" key="10">
    <source>
        <dbReference type="PROSITE" id="PS50929"/>
    </source>
</evidence>
<dbReference type="Pfam" id="PF00005">
    <property type="entry name" value="ABC_tran"/>
    <property type="match status" value="1"/>
</dbReference>
<feature type="transmembrane region" description="Helical" evidence="8">
    <location>
        <begin position="244"/>
        <end position="260"/>
    </location>
</feature>
<keyword evidence="5" id="KW-0067">ATP-binding</keyword>
<dbReference type="SUPFAM" id="SSF52540">
    <property type="entry name" value="P-loop containing nucleoside triphosphate hydrolases"/>
    <property type="match status" value="1"/>
</dbReference>